<sequence length="339" mass="36769">MDKSIQHAFNASDRSYLSFLKREIHQLAVQTGFSGQRLAEIDLIIAELTSNLIKHAGGGEILVRPLGETTFHGIELISIDNGPGMSNPARMMEDGISTTNTLGHGLGSIRRLSDFFDLYTLPNWGTIVVCRIHLPNFRAPQANPTRIGSLLLPKAGEKVCGDGFAVKYVARTLHVFLADGLGHGPEADAATQLAIKTFQASSSQDPVLILREIHQAVLKTRGLVGTVGILDPLAGNWKLCGIGNITSRLSGPNLLDLPKTFMSYNGILGGNLPRTMNEQVAPYQRGQTLIMASDGLRSRWETSRLVAIRQHDPAVLAAALYKDFSRKTDDASVLIVQTP</sequence>
<organism evidence="2 3">
    <name type="scientific">Arsenicibacter rosenii</name>
    <dbReference type="NCBI Taxonomy" id="1750698"/>
    <lineage>
        <taxon>Bacteria</taxon>
        <taxon>Pseudomonadati</taxon>
        <taxon>Bacteroidota</taxon>
        <taxon>Cytophagia</taxon>
        <taxon>Cytophagales</taxon>
        <taxon>Spirosomataceae</taxon>
        <taxon>Arsenicibacter</taxon>
    </lineage>
</organism>
<reference evidence="2 3" key="1">
    <citation type="submission" date="2016-10" db="EMBL/GenBank/DDBJ databases">
        <title>Arsenicibacter rosenii gen. nov., sp. nov., an efficient arsenic-methylating bacterium isolated from an arsenic-contaminated paddy soil.</title>
        <authorList>
            <person name="Huang K."/>
        </authorList>
    </citation>
    <scope>NUCLEOTIDE SEQUENCE [LARGE SCALE GENOMIC DNA]</scope>
    <source>
        <strain evidence="2 3">SM-1</strain>
    </source>
</reference>
<dbReference type="Gene3D" id="3.30.565.10">
    <property type="entry name" value="Histidine kinase-like ATPase, C-terminal domain"/>
    <property type="match status" value="1"/>
</dbReference>
<dbReference type="RefSeq" id="WP_071501541.1">
    <property type="nucleotide sequence ID" value="NZ_MORL01000001.1"/>
</dbReference>
<gene>
    <name evidence="2" type="ORF">BLX24_02870</name>
</gene>
<dbReference type="OrthoDB" id="479131at2"/>
<evidence type="ECO:0000259" key="1">
    <source>
        <dbReference type="SMART" id="SM00331"/>
    </source>
</evidence>
<evidence type="ECO:0000313" key="2">
    <source>
        <dbReference type="EMBL" id="OIN61036.1"/>
    </source>
</evidence>
<dbReference type="PANTHER" id="PTHR35801:SF1">
    <property type="entry name" value="PHOSPHOSERINE PHOSPHATASE RSBX"/>
    <property type="match status" value="1"/>
</dbReference>
<dbReference type="InterPro" id="IPR003594">
    <property type="entry name" value="HATPase_dom"/>
</dbReference>
<protein>
    <recommendedName>
        <fullName evidence="1">PPM-type phosphatase domain-containing protein</fullName>
    </recommendedName>
</protein>
<dbReference type="InterPro" id="IPR039248">
    <property type="entry name" value="Ptase_RsbX"/>
</dbReference>
<evidence type="ECO:0000313" key="3">
    <source>
        <dbReference type="Proteomes" id="UP000181790"/>
    </source>
</evidence>
<name>A0A1S2VRY2_9BACT</name>
<dbReference type="EMBL" id="MORL01000001">
    <property type="protein sequence ID" value="OIN61036.1"/>
    <property type="molecule type" value="Genomic_DNA"/>
</dbReference>
<accession>A0A1S2VRY2</accession>
<dbReference type="Pfam" id="PF13581">
    <property type="entry name" value="HATPase_c_2"/>
    <property type="match status" value="1"/>
</dbReference>
<keyword evidence="3" id="KW-1185">Reference proteome</keyword>
<dbReference type="InterPro" id="IPR036890">
    <property type="entry name" value="HATPase_C_sf"/>
</dbReference>
<dbReference type="SMART" id="SM00331">
    <property type="entry name" value="PP2C_SIG"/>
    <property type="match status" value="1"/>
</dbReference>
<dbReference type="InterPro" id="IPR036457">
    <property type="entry name" value="PPM-type-like_dom_sf"/>
</dbReference>
<dbReference type="Gene3D" id="3.60.40.10">
    <property type="entry name" value="PPM-type phosphatase domain"/>
    <property type="match status" value="1"/>
</dbReference>
<dbReference type="CDD" id="cd16934">
    <property type="entry name" value="HATPase_RsbT-like"/>
    <property type="match status" value="1"/>
</dbReference>
<dbReference type="SUPFAM" id="SSF81606">
    <property type="entry name" value="PP2C-like"/>
    <property type="match status" value="1"/>
</dbReference>
<dbReference type="SUPFAM" id="SSF55874">
    <property type="entry name" value="ATPase domain of HSP90 chaperone/DNA topoisomerase II/histidine kinase"/>
    <property type="match status" value="1"/>
</dbReference>
<dbReference type="Pfam" id="PF07228">
    <property type="entry name" value="SpoIIE"/>
    <property type="match status" value="1"/>
</dbReference>
<feature type="domain" description="PPM-type phosphatase" evidence="1">
    <location>
        <begin position="144"/>
        <end position="338"/>
    </location>
</feature>
<dbReference type="InterPro" id="IPR001932">
    <property type="entry name" value="PPM-type_phosphatase-like_dom"/>
</dbReference>
<dbReference type="Proteomes" id="UP000181790">
    <property type="component" value="Unassembled WGS sequence"/>
</dbReference>
<dbReference type="AlphaFoldDB" id="A0A1S2VRY2"/>
<proteinExistence type="predicted"/>
<dbReference type="PANTHER" id="PTHR35801">
    <property type="entry name" value="PHOSPHOSERINE PHOSPHATASE RSBX"/>
    <property type="match status" value="1"/>
</dbReference>
<comment type="caution">
    <text evidence="2">The sequence shown here is derived from an EMBL/GenBank/DDBJ whole genome shotgun (WGS) entry which is preliminary data.</text>
</comment>